<dbReference type="PANTHER" id="PTHR38166">
    <property type="entry name" value="C2H2-TYPE DOMAIN-CONTAINING PROTEIN-RELATED"/>
    <property type="match status" value="1"/>
</dbReference>
<dbReference type="Proteomes" id="UP000766486">
    <property type="component" value="Unassembled WGS sequence"/>
</dbReference>
<dbReference type="PANTHER" id="PTHR38166:SF1">
    <property type="entry name" value="C2H2-TYPE DOMAIN-CONTAINING PROTEIN"/>
    <property type="match status" value="1"/>
</dbReference>
<proteinExistence type="predicted"/>
<organism evidence="2 3">
    <name type="scientific">Bionectria ochroleuca</name>
    <name type="common">Gliocladium roseum</name>
    <dbReference type="NCBI Taxonomy" id="29856"/>
    <lineage>
        <taxon>Eukaryota</taxon>
        <taxon>Fungi</taxon>
        <taxon>Dikarya</taxon>
        <taxon>Ascomycota</taxon>
        <taxon>Pezizomycotina</taxon>
        <taxon>Sordariomycetes</taxon>
        <taxon>Hypocreomycetidae</taxon>
        <taxon>Hypocreales</taxon>
        <taxon>Bionectriaceae</taxon>
        <taxon>Clonostachys</taxon>
    </lineage>
</organism>
<feature type="region of interest" description="Disordered" evidence="1">
    <location>
        <begin position="457"/>
        <end position="499"/>
    </location>
</feature>
<comment type="caution">
    <text evidence="2">The sequence shown here is derived from an EMBL/GenBank/DDBJ whole genome shotgun (WGS) entry which is preliminary data.</text>
</comment>
<gene>
    <name evidence="2" type="ORF">CLO192961_LOCUS449209</name>
</gene>
<evidence type="ECO:0008006" key="4">
    <source>
        <dbReference type="Google" id="ProtNLM"/>
    </source>
</evidence>
<reference evidence="2 3" key="1">
    <citation type="submission" date="2019-06" db="EMBL/GenBank/DDBJ databases">
        <authorList>
            <person name="Broberg M."/>
        </authorList>
    </citation>
    <scope>NUCLEOTIDE SEQUENCE [LARGE SCALE GENOMIC DNA]</scope>
</reference>
<dbReference type="EMBL" id="CABFNS010000931">
    <property type="protein sequence ID" value="VUC36627.1"/>
    <property type="molecule type" value="Genomic_DNA"/>
</dbReference>
<protein>
    <recommendedName>
        <fullName evidence="4">C2H2-type domain-containing protein</fullName>
    </recommendedName>
</protein>
<feature type="region of interest" description="Disordered" evidence="1">
    <location>
        <begin position="1"/>
        <end position="34"/>
    </location>
</feature>
<sequence>MDHQNNTIGFGSGNEGSRTPTASQDSGYSSQPPSIFSFKKEKRIFEKEIPASAKICLDDWKVLFGTKLYQHVIKETKSQANIAIKPRYIGTSEDDSKLCALFVCNKEAVKSVKSFLRRSNVRELLEVKFRIQIIGGLNLVREDAVDVHLDLCSAYVNPTASLCGLPIVANVHDQSSSGTLGGVLMVTTSRKMLYGMTAGHVVNIPSTLQAQDLLDSQNSAEDACDYPCFMNFESENCSDDDDQDDDMILGPEDFADISIDEDPPFATRPSTQLGTIATHIEKSQPQIRNHDWDLVELPREKYLPNVLQNFAKIAEDLDLVAPRATQLSSPKDVTVISSRSGLPKGVLRQANSSMIIGPGENFVDTLDLTLHNHRKLRPGDSGSWVVNYQTGEVYGHVVAIDIFGDSYVMPMQATLDDMKMHLGALDVSLPSQEDIIGWVADHQAPDLSDKEEWQDISHYGDNSSASTSENHSLVSSLQHDHNSQVPDHEESSNDMEHERETMSATEGHFACPFYRYNPVRHWRCYNRKYKMREFSDVKTHIERQHALQEYHCPRCAKRWKRDCKEYQTHIDECCKVEEVSEDHLSSEELSTLSDISSRHRGLTDEQRWMLMWKELFSAYPEPVSPFQGTYLTEITNACRERNKGELQGYIEKALESFKRTGQPPTLRELDRMCTEIQDVVYKVPLPQVRRRRKPIIDSSMTNRSTSFAK</sequence>
<keyword evidence="3" id="KW-1185">Reference proteome</keyword>
<name>A0ABY6V302_BIOOC</name>
<feature type="compositionally biased region" description="Polar residues" evidence="1">
    <location>
        <begin position="460"/>
        <end position="477"/>
    </location>
</feature>
<evidence type="ECO:0000313" key="2">
    <source>
        <dbReference type="EMBL" id="VUC36627.1"/>
    </source>
</evidence>
<evidence type="ECO:0000256" key="1">
    <source>
        <dbReference type="SAM" id="MobiDB-lite"/>
    </source>
</evidence>
<accession>A0ABY6V302</accession>
<feature type="compositionally biased region" description="Polar residues" evidence="1">
    <location>
        <begin position="1"/>
        <end position="33"/>
    </location>
</feature>
<evidence type="ECO:0000313" key="3">
    <source>
        <dbReference type="Proteomes" id="UP000766486"/>
    </source>
</evidence>
<feature type="compositionally biased region" description="Basic and acidic residues" evidence="1">
    <location>
        <begin position="478"/>
        <end position="499"/>
    </location>
</feature>